<dbReference type="AlphaFoldDB" id="A0A316YFR4"/>
<dbReference type="Gene3D" id="3.40.50.720">
    <property type="entry name" value="NAD(P)-binding Rossmann-like Domain"/>
    <property type="match status" value="1"/>
</dbReference>
<protein>
    <submittedName>
        <fullName evidence="2">Oxidoreductase</fullName>
    </submittedName>
</protein>
<name>A0A316YFR4_9BASI</name>
<dbReference type="InParanoid" id="A0A316YFR4"/>
<dbReference type="OrthoDB" id="3233595at2759"/>
<keyword evidence="3" id="KW-1185">Reference proteome</keyword>
<dbReference type="RefSeq" id="XP_025374141.1">
    <property type="nucleotide sequence ID" value="XM_025518997.1"/>
</dbReference>
<dbReference type="InterPro" id="IPR047122">
    <property type="entry name" value="Trans-enoyl_RdTase-like"/>
</dbReference>
<dbReference type="GeneID" id="37040913"/>
<dbReference type="STRING" id="215250.A0A316YFR4"/>
<dbReference type="InterPro" id="IPR013154">
    <property type="entry name" value="ADH-like_N"/>
</dbReference>
<sequence>MAAWQMADGDKTLTVAPADIPTAAPHEIVIETRATAVNPVDWVMQSMGRNAFGYLTCPTIFGFDVAGTVHAVGDRVTRFKVGDRVLGLSCREEDGPHSHKYRGAGYSSHAFVAERLAAPIPPEMAFHDAAVLPMGVCVAATGLFQDDYLQLQLPTIPAKRREEWLLITAGASSIGACAIQLATSAGYNVVTTSSPGNFGLVRSLGAAYTIDYHRPQQEQYDELVAFFSDKSLAGALSIGSITDQTSTVESLCADVVARTPKPHSVKRKFVAFVSRVPQKLPEEIEHKFVWGTSLEYSSIGPAIFEDFLPKALATGQIRPLPRALVVGHGLDAIQSALDRQREGVSARKVVVTL</sequence>
<feature type="domain" description="Enoyl reductase (ER)" evidence="1">
    <location>
        <begin position="9"/>
        <end position="351"/>
    </location>
</feature>
<dbReference type="InterPro" id="IPR011032">
    <property type="entry name" value="GroES-like_sf"/>
</dbReference>
<dbReference type="PANTHER" id="PTHR45348:SF2">
    <property type="entry name" value="ZINC-TYPE ALCOHOL DEHYDROGENASE-LIKE PROTEIN C2E1P3.01"/>
    <property type="match status" value="1"/>
</dbReference>
<organism evidence="2 3">
    <name type="scientific">Acaromyces ingoldii</name>
    <dbReference type="NCBI Taxonomy" id="215250"/>
    <lineage>
        <taxon>Eukaryota</taxon>
        <taxon>Fungi</taxon>
        <taxon>Dikarya</taxon>
        <taxon>Basidiomycota</taxon>
        <taxon>Ustilaginomycotina</taxon>
        <taxon>Exobasidiomycetes</taxon>
        <taxon>Exobasidiales</taxon>
        <taxon>Cryptobasidiaceae</taxon>
        <taxon>Acaromyces</taxon>
    </lineage>
</organism>
<reference evidence="2 3" key="1">
    <citation type="journal article" date="2018" name="Mol. Biol. Evol.">
        <title>Broad Genomic Sampling Reveals a Smut Pathogenic Ancestry of the Fungal Clade Ustilaginomycotina.</title>
        <authorList>
            <person name="Kijpornyongpan T."/>
            <person name="Mondo S.J."/>
            <person name="Barry K."/>
            <person name="Sandor L."/>
            <person name="Lee J."/>
            <person name="Lipzen A."/>
            <person name="Pangilinan J."/>
            <person name="LaButti K."/>
            <person name="Hainaut M."/>
            <person name="Henrissat B."/>
            <person name="Grigoriev I.V."/>
            <person name="Spatafora J.W."/>
            <person name="Aime M.C."/>
        </authorList>
    </citation>
    <scope>NUCLEOTIDE SEQUENCE [LARGE SCALE GENOMIC DNA]</scope>
    <source>
        <strain evidence="2 3">MCA 4198</strain>
    </source>
</reference>
<dbReference type="SUPFAM" id="SSF50129">
    <property type="entry name" value="GroES-like"/>
    <property type="match status" value="1"/>
</dbReference>
<dbReference type="InterPro" id="IPR020843">
    <property type="entry name" value="ER"/>
</dbReference>
<evidence type="ECO:0000259" key="1">
    <source>
        <dbReference type="SMART" id="SM00829"/>
    </source>
</evidence>
<dbReference type="Gene3D" id="3.90.180.10">
    <property type="entry name" value="Medium-chain alcohol dehydrogenases, catalytic domain"/>
    <property type="match status" value="1"/>
</dbReference>
<dbReference type="InterPro" id="IPR036291">
    <property type="entry name" value="NAD(P)-bd_dom_sf"/>
</dbReference>
<dbReference type="SUPFAM" id="SSF51735">
    <property type="entry name" value="NAD(P)-binding Rossmann-fold domains"/>
    <property type="match status" value="1"/>
</dbReference>
<proteinExistence type="predicted"/>
<evidence type="ECO:0000313" key="2">
    <source>
        <dbReference type="EMBL" id="PWN86943.1"/>
    </source>
</evidence>
<gene>
    <name evidence="2" type="ORF">FA10DRAFT_234727</name>
</gene>
<evidence type="ECO:0000313" key="3">
    <source>
        <dbReference type="Proteomes" id="UP000245768"/>
    </source>
</evidence>
<dbReference type="EMBL" id="KZ819641">
    <property type="protein sequence ID" value="PWN86943.1"/>
    <property type="molecule type" value="Genomic_DNA"/>
</dbReference>
<dbReference type="Pfam" id="PF08240">
    <property type="entry name" value="ADH_N"/>
    <property type="match status" value="1"/>
</dbReference>
<dbReference type="CDD" id="cd08249">
    <property type="entry name" value="enoyl_reductase_like"/>
    <property type="match status" value="1"/>
</dbReference>
<dbReference type="PANTHER" id="PTHR45348">
    <property type="entry name" value="HYPOTHETICAL OXIDOREDUCTASE (EUROFUNG)"/>
    <property type="match status" value="1"/>
</dbReference>
<dbReference type="Proteomes" id="UP000245768">
    <property type="component" value="Unassembled WGS sequence"/>
</dbReference>
<dbReference type="GO" id="GO:0016651">
    <property type="term" value="F:oxidoreductase activity, acting on NAD(P)H"/>
    <property type="evidence" value="ECO:0007669"/>
    <property type="project" value="InterPro"/>
</dbReference>
<dbReference type="SMART" id="SM00829">
    <property type="entry name" value="PKS_ER"/>
    <property type="match status" value="1"/>
</dbReference>
<accession>A0A316YFR4</accession>